<reference evidence="3 4" key="1">
    <citation type="journal article" date="2006" name="Science">
        <title>Phytophthora genome sequences uncover evolutionary origins and mechanisms of pathogenesis.</title>
        <authorList>
            <person name="Tyler B.M."/>
            <person name="Tripathy S."/>
            <person name="Zhang X."/>
            <person name="Dehal P."/>
            <person name="Jiang R.H."/>
            <person name="Aerts A."/>
            <person name="Arredondo F.D."/>
            <person name="Baxter L."/>
            <person name="Bensasson D."/>
            <person name="Beynon J.L."/>
            <person name="Chapman J."/>
            <person name="Damasceno C.M."/>
            <person name="Dorrance A.E."/>
            <person name="Dou D."/>
            <person name="Dickerman A.W."/>
            <person name="Dubchak I.L."/>
            <person name="Garbelotto M."/>
            <person name="Gijzen M."/>
            <person name="Gordon S.G."/>
            <person name="Govers F."/>
            <person name="Grunwald N.J."/>
            <person name="Huang W."/>
            <person name="Ivors K.L."/>
            <person name="Jones R.W."/>
            <person name="Kamoun S."/>
            <person name="Krampis K."/>
            <person name="Lamour K.H."/>
            <person name="Lee M.K."/>
            <person name="McDonald W.H."/>
            <person name="Medina M."/>
            <person name="Meijer H.J."/>
            <person name="Nordberg E.K."/>
            <person name="Maclean D.J."/>
            <person name="Ospina-Giraldo M.D."/>
            <person name="Morris P.F."/>
            <person name="Phuntumart V."/>
            <person name="Putnam N.H."/>
            <person name="Rash S."/>
            <person name="Rose J.K."/>
            <person name="Sakihama Y."/>
            <person name="Salamov A.A."/>
            <person name="Savidor A."/>
            <person name="Scheuring C.F."/>
            <person name="Smith B.M."/>
            <person name="Sobral B.W."/>
            <person name="Terry A."/>
            <person name="Torto-Alalibo T.A."/>
            <person name="Win J."/>
            <person name="Xu Z."/>
            <person name="Zhang H."/>
            <person name="Grigoriev I.V."/>
            <person name="Rokhsar D.S."/>
            <person name="Boore J.L."/>
        </authorList>
    </citation>
    <scope>NUCLEOTIDE SEQUENCE [LARGE SCALE GENOMIC DNA]</scope>
    <source>
        <strain evidence="3 4">P6497</strain>
    </source>
</reference>
<dbReference type="RefSeq" id="XP_009534745.1">
    <property type="nucleotide sequence ID" value="XM_009536450.1"/>
</dbReference>
<gene>
    <name evidence="3" type="ORF">PHYSODRAFT_305256</name>
</gene>
<dbReference type="EMBL" id="JH159159">
    <property type="protein sequence ID" value="EGZ09884.1"/>
    <property type="molecule type" value="Genomic_DNA"/>
</dbReference>
<dbReference type="GeneID" id="20642534"/>
<dbReference type="KEGG" id="psoj:PHYSODRAFT_305256"/>
<feature type="region of interest" description="Disordered" evidence="2">
    <location>
        <begin position="128"/>
        <end position="156"/>
    </location>
</feature>
<evidence type="ECO:0000256" key="2">
    <source>
        <dbReference type="SAM" id="MobiDB-lite"/>
    </source>
</evidence>
<evidence type="ECO:0000313" key="4">
    <source>
        <dbReference type="Proteomes" id="UP000002640"/>
    </source>
</evidence>
<evidence type="ECO:0000256" key="1">
    <source>
        <dbReference type="SAM" id="Coils"/>
    </source>
</evidence>
<dbReference type="Proteomes" id="UP000002640">
    <property type="component" value="Unassembled WGS sequence"/>
</dbReference>
<feature type="coiled-coil region" evidence="1">
    <location>
        <begin position="7"/>
        <end position="71"/>
    </location>
</feature>
<dbReference type="AlphaFoldDB" id="G5A2J4"/>
<feature type="compositionally biased region" description="Polar residues" evidence="2">
    <location>
        <begin position="128"/>
        <end position="137"/>
    </location>
</feature>
<dbReference type="InParanoid" id="G5A2J4"/>
<feature type="compositionally biased region" description="Polar residues" evidence="2">
    <location>
        <begin position="147"/>
        <end position="156"/>
    </location>
</feature>
<evidence type="ECO:0000313" key="3">
    <source>
        <dbReference type="EMBL" id="EGZ09884.1"/>
    </source>
</evidence>
<name>G5A2J4_PHYSP</name>
<dbReference type="SMR" id="G5A2J4"/>
<keyword evidence="4" id="KW-1185">Reference proteome</keyword>
<sequence>MTKETNLDETHIECEAERQRVNDLQQATSAGALTADIQRLQQENAAQQAAIAEAEAKAHTAQDELKMTIVQLTKRTQVQLAVLNRERAQLLRRIGATKVATIQAASSLCFTRIVPHLRSLLATYDQGQEGNSTNHTSACPALAVTTRRPSTSLRGY</sequence>
<keyword evidence="1" id="KW-0175">Coiled coil</keyword>
<accession>G5A2J4</accession>
<protein>
    <submittedName>
        <fullName evidence="3">Uncharacterized protein</fullName>
    </submittedName>
</protein>
<proteinExistence type="predicted"/>
<organism evidence="3 4">
    <name type="scientific">Phytophthora sojae (strain P6497)</name>
    <name type="common">Soybean stem and root rot agent</name>
    <name type="synonym">Phytophthora megasperma f. sp. glycines</name>
    <dbReference type="NCBI Taxonomy" id="1094619"/>
    <lineage>
        <taxon>Eukaryota</taxon>
        <taxon>Sar</taxon>
        <taxon>Stramenopiles</taxon>
        <taxon>Oomycota</taxon>
        <taxon>Peronosporomycetes</taxon>
        <taxon>Peronosporales</taxon>
        <taxon>Peronosporaceae</taxon>
        <taxon>Phytophthora</taxon>
    </lineage>
</organism>